<proteinExistence type="predicted"/>
<keyword evidence="3" id="KW-1185">Reference proteome</keyword>
<feature type="transmembrane region" description="Helical" evidence="1">
    <location>
        <begin position="42"/>
        <end position="60"/>
    </location>
</feature>
<sequence>MKNFKNRETTLKSKPITDFDSKFVVSKLEDETNALIESARNLLVTIALYILMATILNALMDLVLNLVCFYSEEINLDNGGTSVFATKIDVETKIFIEN</sequence>
<keyword evidence="1" id="KW-0812">Transmembrane</keyword>
<gene>
    <name evidence="2" type="ORF">MHBO_000982</name>
</gene>
<dbReference type="EMBL" id="JBDODL010000203">
    <property type="protein sequence ID" value="MES1919117.1"/>
    <property type="molecule type" value="Genomic_DNA"/>
</dbReference>
<name>A0ABV2AIN9_9EUKA</name>
<reference evidence="2 3" key="1">
    <citation type="journal article" date="2024" name="BMC Biol.">
        <title>Comparative genomics of Ascetosporea gives new insight into the evolutionary basis for animal parasitism in Rhizaria.</title>
        <authorList>
            <person name="Hiltunen Thoren M."/>
            <person name="Onut-Brannstrom I."/>
            <person name="Alfjorden A."/>
            <person name="Peckova H."/>
            <person name="Swords F."/>
            <person name="Hooper C."/>
            <person name="Holzer A.S."/>
            <person name="Bass D."/>
            <person name="Burki F."/>
        </authorList>
    </citation>
    <scope>NUCLEOTIDE SEQUENCE [LARGE SCALE GENOMIC DNA]</scope>
    <source>
        <strain evidence="2">20-A016</strain>
    </source>
</reference>
<organism evidence="2 3">
    <name type="scientific">Bonamia ostreae</name>
    <dbReference type="NCBI Taxonomy" id="126728"/>
    <lineage>
        <taxon>Eukaryota</taxon>
        <taxon>Sar</taxon>
        <taxon>Rhizaria</taxon>
        <taxon>Endomyxa</taxon>
        <taxon>Ascetosporea</taxon>
        <taxon>Haplosporida</taxon>
        <taxon>Bonamia</taxon>
    </lineage>
</organism>
<evidence type="ECO:0000313" key="3">
    <source>
        <dbReference type="Proteomes" id="UP001439008"/>
    </source>
</evidence>
<dbReference type="Proteomes" id="UP001439008">
    <property type="component" value="Unassembled WGS sequence"/>
</dbReference>
<evidence type="ECO:0000313" key="2">
    <source>
        <dbReference type="EMBL" id="MES1919117.1"/>
    </source>
</evidence>
<comment type="caution">
    <text evidence="2">The sequence shown here is derived from an EMBL/GenBank/DDBJ whole genome shotgun (WGS) entry which is preliminary data.</text>
</comment>
<evidence type="ECO:0000256" key="1">
    <source>
        <dbReference type="SAM" id="Phobius"/>
    </source>
</evidence>
<keyword evidence="1" id="KW-1133">Transmembrane helix</keyword>
<keyword evidence="1" id="KW-0472">Membrane</keyword>
<protein>
    <submittedName>
        <fullName evidence="2">Uncharacterized protein</fullName>
    </submittedName>
</protein>
<accession>A0ABV2AIN9</accession>